<organism evidence="1 2">
    <name type="scientific">Rhododendron molle</name>
    <name type="common">Chinese azalea</name>
    <name type="synonym">Azalea mollis</name>
    <dbReference type="NCBI Taxonomy" id="49168"/>
    <lineage>
        <taxon>Eukaryota</taxon>
        <taxon>Viridiplantae</taxon>
        <taxon>Streptophyta</taxon>
        <taxon>Embryophyta</taxon>
        <taxon>Tracheophyta</taxon>
        <taxon>Spermatophyta</taxon>
        <taxon>Magnoliopsida</taxon>
        <taxon>eudicotyledons</taxon>
        <taxon>Gunneridae</taxon>
        <taxon>Pentapetalae</taxon>
        <taxon>asterids</taxon>
        <taxon>Ericales</taxon>
        <taxon>Ericaceae</taxon>
        <taxon>Ericoideae</taxon>
        <taxon>Rhodoreae</taxon>
        <taxon>Rhododendron</taxon>
    </lineage>
</organism>
<evidence type="ECO:0000313" key="1">
    <source>
        <dbReference type="EMBL" id="KAI8530092.1"/>
    </source>
</evidence>
<dbReference type="Proteomes" id="UP001062846">
    <property type="component" value="Chromosome 11"/>
</dbReference>
<reference evidence="1" key="1">
    <citation type="submission" date="2022-02" db="EMBL/GenBank/DDBJ databases">
        <title>Plant Genome Project.</title>
        <authorList>
            <person name="Zhang R.-G."/>
        </authorList>
    </citation>
    <scope>NUCLEOTIDE SEQUENCE</scope>
    <source>
        <strain evidence="1">AT1</strain>
    </source>
</reference>
<comment type="caution">
    <text evidence="1">The sequence shown here is derived from an EMBL/GenBank/DDBJ whole genome shotgun (WGS) entry which is preliminary data.</text>
</comment>
<protein>
    <submittedName>
        <fullName evidence="1">Uncharacterized protein</fullName>
    </submittedName>
</protein>
<accession>A0ACC0LNC4</accession>
<name>A0ACC0LNC4_RHOML</name>
<evidence type="ECO:0000313" key="2">
    <source>
        <dbReference type="Proteomes" id="UP001062846"/>
    </source>
</evidence>
<dbReference type="EMBL" id="CM046398">
    <property type="protein sequence ID" value="KAI8530092.1"/>
    <property type="molecule type" value="Genomic_DNA"/>
</dbReference>
<keyword evidence="2" id="KW-1185">Reference proteome</keyword>
<proteinExistence type="predicted"/>
<gene>
    <name evidence="1" type="ORF">RHMOL_Rhmol11G0028600</name>
</gene>
<sequence>MARGKGPTEVNHDCHNQNPNLRTESSLITSHQHLLYQLILCTISCINSFSPLRILHIQHNSLGCTYSNTPRELASTHGGAHAAQSSRNLAYSTQSPIT</sequence>